<dbReference type="PANTHER" id="PTHR46327">
    <property type="entry name" value="F16F4.11 PROTEIN-RELATED"/>
    <property type="match status" value="1"/>
</dbReference>
<feature type="region of interest" description="Disordered" evidence="2">
    <location>
        <begin position="19"/>
        <end position="55"/>
    </location>
</feature>
<evidence type="ECO:0000313" key="4">
    <source>
        <dbReference type="Proteomes" id="UP001652660"/>
    </source>
</evidence>
<dbReference type="PANTHER" id="PTHR46327:SF9">
    <property type="entry name" value="MYB_SANT-LIKE DNA-BINDING DOMAIN-CONTAINING PROTEIN"/>
    <property type="match status" value="1"/>
</dbReference>
<keyword evidence="1" id="KW-0175">Coiled coil</keyword>
<evidence type="ECO:0000256" key="1">
    <source>
        <dbReference type="SAM" id="Coils"/>
    </source>
</evidence>
<sequence>MNNNNPGSGFLSGYTGGFLGMNRNQQNPGGLLGMSRSHQQNLSSSNPARLQNDQVPSPMNMISVAEKDSRIGLREVKDSAPRGFAMTFARERVAGPRNVMSNGAVNINEISSDEDDPSMAEGNGRDTGGGKGKKDAPWVRMKWTDNIVRLLIQVVANVGEDGPSEGAEGARRKSGIIKKGKWRTVSKVLMSKGLCVSPQQCEDKFNDLNKRYKKLNDILGRGTSCRVVENPALLNNMEHLSDKAKEDVRKLLGSKHLFYKEMCAYHNGQKITDCNDFELPVHAASVAEQIWEHCDGSPVVGEGTKDKDGSPVAGEGTTDKDGSPVAAQSSKDNDISEGDDADENDESDHYMSEDEAADNNNSGSVDRVETSENREVWKDYGNTRSRSGAGDDFQAEIAEMFSDPTKSQWERREWIRKRMLQLHEERIGIQAEAFELEKQRLKWQRFCNKKELELETARLEKERLIIENERKALQLKQKEVEVEFRRPESTFNLTSFSIDIMGGREQIDSGRQH</sequence>
<dbReference type="RefSeq" id="XP_027077760.1">
    <property type="nucleotide sequence ID" value="XM_027221959.1"/>
</dbReference>
<feature type="region of interest" description="Disordered" evidence="2">
    <location>
        <begin position="108"/>
        <end position="136"/>
    </location>
</feature>
<dbReference type="RefSeq" id="XP_027077771.1">
    <property type="nucleotide sequence ID" value="XM_027221970.1"/>
</dbReference>
<name>A0A6P6TJS6_COFAR</name>
<evidence type="ECO:0000256" key="2">
    <source>
        <dbReference type="SAM" id="MobiDB-lite"/>
    </source>
</evidence>
<evidence type="ECO:0000259" key="3">
    <source>
        <dbReference type="Pfam" id="PF13837"/>
    </source>
</evidence>
<organism evidence="4 6">
    <name type="scientific">Coffea arabica</name>
    <name type="common">Arabian coffee</name>
    <dbReference type="NCBI Taxonomy" id="13443"/>
    <lineage>
        <taxon>Eukaryota</taxon>
        <taxon>Viridiplantae</taxon>
        <taxon>Streptophyta</taxon>
        <taxon>Embryophyta</taxon>
        <taxon>Tracheophyta</taxon>
        <taxon>Spermatophyta</taxon>
        <taxon>Magnoliopsida</taxon>
        <taxon>eudicotyledons</taxon>
        <taxon>Gunneridae</taxon>
        <taxon>Pentapetalae</taxon>
        <taxon>asterids</taxon>
        <taxon>lamiids</taxon>
        <taxon>Gentianales</taxon>
        <taxon>Rubiaceae</taxon>
        <taxon>Ixoroideae</taxon>
        <taxon>Gardenieae complex</taxon>
        <taxon>Bertiereae - Coffeeae clade</taxon>
        <taxon>Coffeeae</taxon>
        <taxon>Coffea</taxon>
    </lineage>
</organism>
<gene>
    <name evidence="5 6" type="primary">LOC113701348</name>
</gene>
<feature type="compositionally biased region" description="Basic and acidic residues" evidence="2">
    <location>
        <begin position="366"/>
        <end position="378"/>
    </location>
</feature>
<protein>
    <submittedName>
        <fullName evidence="5 6">Uncharacterized protein LOC113701348</fullName>
    </submittedName>
</protein>
<proteinExistence type="predicted"/>
<dbReference type="InterPro" id="IPR044822">
    <property type="entry name" value="Myb_DNA-bind_4"/>
</dbReference>
<feature type="region of interest" description="Disordered" evidence="2">
    <location>
        <begin position="296"/>
        <end position="390"/>
    </location>
</feature>
<feature type="compositionally biased region" description="Polar residues" evidence="2">
    <location>
        <begin position="36"/>
        <end position="55"/>
    </location>
</feature>
<evidence type="ECO:0000313" key="6">
    <source>
        <dbReference type="RefSeq" id="XP_027077771.1"/>
    </source>
</evidence>
<reference evidence="4" key="1">
    <citation type="journal article" date="2025" name="Foods">
        <title>Unveiling the Microbial Signatures of Arabica Coffee Cherries: Insights into Ripeness Specific Diversity, Functional Traits, and Implications for Quality and Safety.</title>
        <authorList>
            <consortium name="RefSeq"/>
            <person name="Tenea G.N."/>
            <person name="Cifuentes V."/>
            <person name="Reyes P."/>
            <person name="Cevallos-Vallejos M."/>
        </authorList>
    </citation>
    <scope>NUCLEOTIDE SEQUENCE [LARGE SCALE GENOMIC DNA]</scope>
</reference>
<feature type="coiled-coil region" evidence="1">
    <location>
        <begin position="447"/>
        <end position="481"/>
    </location>
</feature>
<feature type="compositionally biased region" description="Acidic residues" evidence="2">
    <location>
        <begin position="335"/>
        <end position="346"/>
    </location>
</feature>
<evidence type="ECO:0000313" key="5">
    <source>
        <dbReference type="RefSeq" id="XP_027077760.1"/>
    </source>
</evidence>
<dbReference type="AlphaFoldDB" id="A0A6P6TJS6"/>
<accession>A0A6P6TJS6</accession>
<reference evidence="5 6" key="2">
    <citation type="submission" date="2025-04" db="UniProtKB">
        <authorList>
            <consortium name="RefSeq"/>
        </authorList>
    </citation>
    <scope>IDENTIFICATION</scope>
    <source>
        <tissue evidence="5 6">Leaves</tissue>
    </source>
</reference>
<keyword evidence="4" id="KW-1185">Reference proteome</keyword>
<dbReference type="Pfam" id="PF13837">
    <property type="entry name" value="Myb_DNA-bind_4"/>
    <property type="match status" value="1"/>
</dbReference>
<dbReference type="GeneID" id="113701348"/>
<feature type="domain" description="Myb/SANT-like DNA-binding" evidence="3">
    <location>
        <begin position="140"/>
        <end position="229"/>
    </location>
</feature>
<dbReference type="Proteomes" id="UP001652660">
    <property type="component" value="Chromosome 1e"/>
</dbReference>
<dbReference type="Gene3D" id="1.10.10.60">
    <property type="entry name" value="Homeodomain-like"/>
    <property type="match status" value="1"/>
</dbReference>
<dbReference type="OrthoDB" id="784295at2759"/>